<evidence type="ECO:0000259" key="2">
    <source>
        <dbReference type="Pfam" id="PF04366"/>
    </source>
</evidence>
<feature type="compositionally biased region" description="Polar residues" evidence="1">
    <location>
        <begin position="876"/>
        <end position="885"/>
    </location>
</feature>
<organism evidence="3 4">
    <name type="scientific">Hapsidospora chrysogenum (strain ATCC 11550 / CBS 779.69 / DSM 880 / IAM 14645 / JCM 23072 / IMI 49137)</name>
    <name type="common">Acremonium chrysogenum</name>
    <dbReference type="NCBI Taxonomy" id="857340"/>
    <lineage>
        <taxon>Eukaryota</taxon>
        <taxon>Fungi</taxon>
        <taxon>Dikarya</taxon>
        <taxon>Ascomycota</taxon>
        <taxon>Pezizomycotina</taxon>
        <taxon>Sordariomycetes</taxon>
        <taxon>Hypocreomycetidae</taxon>
        <taxon>Hypocreales</taxon>
        <taxon>Bionectriaceae</taxon>
        <taxon>Hapsidospora</taxon>
    </lineage>
</organism>
<evidence type="ECO:0000313" key="4">
    <source>
        <dbReference type="Proteomes" id="UP000029964"/>
    </source>
</evidence>
<dbReference type="PANTHER" id="PTHR15629:SF8">
    <property type="entry name" value="DUF500 DOMAIN PROTEIN (AFU_ORTHOLOGUE AFUA_5G07310)"/>
    <property type="match status" value="1"/>
</dbReference>
<dbReference type="EMBL" id="JPKY01000007">
    <property type="protein sequence ID" value="KFH47694.1"/>
    <property type="molecule type" value="Genomic_DNA"/>
</dbReference>
<dbReference type="HOGENOM" id="CLU_009742_0_0_1"/>
<feature type="compositionally biased region" description="Acidic residues" evidence="1">
    <location>
        <begin position="720"/>
        <end position="734"/>
    </location>
</feature>
<gene>
    <name evidence="3" type="ORF">ACRE_013660</name>
</gene>
<accession>A0A086TEB2</accession>
<feature type="domain" description="Ysc84 actin-binding" evidence="2">
    <location>
        <begin position="190"/>
        <end position="318"/>
    </location>
</feature>
<feature type="compositionally biased region" description="Polar residues" evidence="1">
    <location>
        <begin position="620"/>
        <end position="647"/>
    </location>
</feature>
<evidence type="ECO:0000313" key="3">
    <source>
        <dbReference type="EMBL" id="KFH47694.1"/>
    </source>
</evidence>
<feature type="region of interest" description="Disordered" evidence="1">
    <location>
        <begin position="341"/>
        <end position="367"/>
    </location>
</feature>
<feature type="compositionally biased region" description="Basic and acidic residues" evidence="1">
    <location>
        <begin position="856"/>
        <end position="875"/>
    </location>
</feature>
<feature type="compositionally biased region" description="Low complexity" evidence="1">
    <location>
        <begin position="16"/>
        <end position="27"/>
    </location>
</feature>
<feature type="compositionally biased region" description="Basic and acidic residues" evidence="1">
    <location>
        <begin position="653"/>
        <end position="669"/>
    </location>
</feature>
<dbReference type="InterPro" id="IPR051702">
    <property type="entry name" value="SH3_domain_YSC84-like"/>
</dbReference>
<name>A0A086TEB2_HAPC1</name>
<dbReference type="InterPro" id="IPR007461">
    <property type="entry name" value="Ysc84_actin-binding"/>
</dbReference>
<dbReference type="PANTHER" id="PTHR15629">
    <property type="entry name" value="SH3YL1 PROTEIN"/>
    <property type="match status" value="1"/>
</dbReference>
<comment type="caution">
    <text evidence="3">The sequence shown here is derived from an EMBL/GenBank/DDBJ whole genome shotgun (WGS) entry which is preliminary data.</text>
</comment>
<dbReference type="Pfam" id="PF04366">
    <property type="entry name" value="Ysc84"/>
    <property type="match status" value="1"/>
</dbReference>
<feature type="compositionally biased region" description="Basic and acidic residues" evidence="1">
    <location>
        <begin position="460"/>
        <end position="478"/>
    </location>
</feature>
<dbReference type="AlphaFoldDB" id="A0A086TEB2"/>
<sequence>MQRVSSFLPSWDKRTSSSAATTSSSSSHPNKPAATGSSGGGFFGWPSRSSTSSARASVLSNLAKINVNTANNRHSSNGSITAGRVQREAFWPATLDLECEKAARIIKSFCADGFLASIDEPSSAAPSDEPKTPMKIPKKIPKRIIQNAAGIAVFTCMRSGLWMTGSGGSGILIARKSDGTWSPPSGIMLHTPTLSFIIGVDVYDCVLVVNSLSALESITQPRVTLGEDIGLKSGPLVPMDTPGTESEINLRELGNTVLTYMKARGQAQVVNLNGCILTERANENERFYESTSITQMDILAGNVSRQVEETQPLSEVIKLAEGRTDFDPAVIAKIAVEPAPGDARIASPESTPHSPRPFGIPQADDPDPFGVLALEMAGLEIREAGSRLRPASSQLDFHARPPSSALSKNYRQSGDTFLTKSNRESYMSSRTVKSQVTDACTQTDTGNTPETSPSPSRSVDSQEHVAFEKIPERTRRGEEQEDDDDDVNYMTVDLTPLKHLSHPRASTEVVVADAATTTDTTTEPDRDPTKLGPPTADEEMDRRSKASSHYGEDDDGEVSNDETDDEDEDDEEPIVFEVAAVQPTRTQAVASRMIQARGNMVTIPKRIPPPLPARNPARASMTSKSDQSGDAASFRSSLHQKPSNSDLGTDIDGQERLSMDVRSVEKLTVESRSPSPATEAKVEVPQVDERQPAETGSKDTEVPEVEDRQPAETTVKDADAPEDQLEMKEEEEGKVEEAESKAEPKVQELQTEELCTKEAKTEEPKTDKPGAEEPSLDEAKTEAKVDEPRIGETKTKTKTKVEEPTIEESRIEQSKLEELKPEEPRSDDLTREDSKNEKFEDAPATPTHETSSSSDSHNKARLSIDRGATDARSSFEESSYTTPPTSERHFSADDDYDVDETPKKFSQDEQSVTGEKRDVSGPVDAPATNGVTAA</sequence>
<dbReference type="GO" id="GO:0035091">
    <property type="term" value="F:phosphatidylinositol binding"/>
    <property type="evidence" value="ECO:0007669"/>
    <property type="project" value="TreeGrafter"/>
</dbReference>
<feature type="region of interest" description="Disordered" evidence="1">
    <location>
        <begin position="389"/>
        <end position="934"/>
    </location>
</feature>
<keyword evidence="4" id="KW-1185">Reference proteome</keyword>
<feature type="region of interest" description="Disordered" evidence="1">
    <location>
        <begin position="1"/>
        <end position="42"/>
    </location>
</feature>
<feature type="compositionally biased region" description="Basic and acidic residues" evidence="1">
    <location>
        <begin position="687"/>
        <end position="719"/>
    </location>
</feature>
<protein>
    <submittedName>
        <fullName evidence="3">SH3 domain-containing protein-like protein</fullName>
    </submittedName>
</protein>
<reference evidence="4" key="1">
    <citation type="journal article" date="2014" name="Genome Announc.">
        <title>Genome sequence and annotation of Acremonium chrysogenum, producer of the beta-lactam antibiotic cephalosporin C.</title>
        <authorList>
            <person name="Terfehr D."/>
            <person name="Dahlmann T.A."/>
            <person name="Specht T."/>
            <person name="Zadra I."/>
            <person name="Kuernsteiner H."/>
            <person name="Kueck U."/>
        </authorList>
    </citation>
    <scope>NUCLEOTIDE SEQUENCE [LARGE SCALE GENOMIC DNA]</scope>
    <source>
        <strain evidence="4">ATCC 11550 / CBS 779.69 / DSM 880 / IAM 14645 / JCM 23072 / IMI 49137</strain>
    </source>
</reference>
<feature type="compositionally biased region" description="Polar residues" evidence="1">
    <location>
        <begin position="404"/>
        <end position="459"/>
    </location>
</feature>
<proteinExistence type="predicted"/>
<dbReference type="OrthoDB" id="443981at2759"/>
<feature type="compositionally biased region" description="Low complexity" evidence="1">
    <location>
        <begin position="507"/>
        <end position="521"/>
    </location>
</feature>
<feature type="compositionally biased region" description="Acidic residues" evidence="1">
    <location>
        <begin position="552"/>
        <end position="574"/>
    </location>
</feature>
<feature type="compositionally biased region" description="Basic and acidic residues" evidence="1">
    <location>
        <begin position="754"/>
        <end position="841"/>
    </location>
</feature>
<feature type="compositionally biased region" description="Basic and acidic residues" evidence="1">
    <location>
        <begin position="735"/>
        <end position="746"/>
    </location>
</feature>
<evidence type="ECO:0000256" key="1">
    <source>
        <dbReference type="SAM" id="MobiDB-lite"/>
    </source>
</evidence>
<dbReference type="STRING" id="857340.A0A086TEB2"/>
<dbReference type="Proteomes" id="UP000029964">
    <property type="component" value="Unassembled WGS sequence"/>
</dbReference>
<dbReference type="CDD" id="cd11524">
    <property type="entry name" value="SYLF"/>
    <property type="match status" value="1"/>
</dbReference>